<dbReference type="OrthoDB" id="7011692at2"/>
<name>A0A158GQE4_9BURK</name>
<keyword evidence="5 6" id="KW-0472">Membrane</keyword>
<feature type="transmembrane region" description="Helical" evidence="6">
    <location>
        <begin position="89"/>
        <end position="112"/>
    </location>
</feature>
<feature type="transmembrane region" description="Helical" evidence="6">
    <location>
        <begin position="336"/>
        <end position="362"/>
    </location>
</feature>
<feature type="transmembrane region" description="Helical" evidence="6">
    <location>
        <begin position="45"/>
        <end position="68"/>
    </location>
</feature>
<dbReference type="AlphaFoldDB" id="A0A158GQE4"/>
<comment type="subcellular location">
    <subcellularLocation>
        <location evidence="1">Cell membrane</location>
        <topology evidence="1">Multi-pass membrane protein</topology>
    </subcellularLocation>
</comment>
<feature type="transmembrane region" description="Helical" evidence="6">
    <location>
        <begin position="396"/>
        <end position="418"/>
    </location>
</feature>
<dbReference type="InterPro" id="IPR050833">
    <property type="entry name" value="Poly_Biosynth_Transport"/>
</dbReference>
<gene>
    <name evidence="7" type="ORF">AWB69_03105</name>
</gene>
<evidence type="ECO:0000256" key="1">
    <source>
        <dbReference type="ARBA" id="ARBA00004651"/>
    </source>
</evidence>
<evidence type="ECO:0000256" key="2">
    <source>
        <dbReference type="ARBA" id="ARBA00022475"/>
    </source>
</evidence>
<dbReference type="GO" id="GO:0005886">
    <property type="term" value="C:plasma membrane"/>
    <property type="evidence" value="ECO:0007669"/>
    <property type="project" value="UniProtKB-SubCell"/>
</dbReference>
<evidence type="ECO:0000256" key="5">
    <source>
        <dbReference type="ARBA" id="ARBA00023136"/>
    </source>
</evidence>
<feature type="transmembrane region" description="Helical" evidence="6">
    <location>
        <begin position="124"/>
        <end position="145"/>
    </location>
</feature>
<evidence type="ECO:0000256" key="6">
    <source>
        <dbReference type="SAM" id="Phobius"/>
    </source>
</evidence>
<keyword evidence="4 6" id="KW-1133">Transmembrane helix</keyword>
<feature type="transmembrane region" description="Helical" evidence="6">
    <location>
        <begin position="301"/>
        <end position="324"/>
    </location>
</feature>
<dbReference type="Proteomes" id="UP000054683">
    <property type="component" value="Unassembled WGS sequence"/>
</dbReference>
<sequence>MSRTLHRISLGLGANAFGQVVTIAIQLISLPAFLHFWPLSRYGEWLLLAAIPAYLSAVDIGILSVGMNRMAILAAMGDIKAAERIFQSLLCFATAVILVVACVVLPAIWFIHVGDWGASFEHRLTLSLLVIADLACIYTGLFEAVFRVCDRYALGVVALNFARLAEWLGSLVGLMVGGTLVDVGLGLLAGRLIATASTCIYQICCYPNYRWSFRGASRAELLSMVAPGLSFLALPAANALSIQGMVILIGTMFGTPALAVFSAYRTLSRIAFQLINMLSRVLWPEFSRRYGEKAYGTMHELYRYGTLATVVASLGGAAVLYFIGPFLLHWWTHAKIAYIPGLFNLLLVVTAFSGSYQVGLILLAAVNKLAGLSIVYISASLLSVGASYLAGKHFGIDGATAAMMLTEVVMICTCYYYVREFFDEHTPRRASSLAPQ</sequence>
<dbReference type="RefSeq" id="WP_062085988.1">
    <property type="nucleotide sequence ID" value="NZ_FCOK02000018.1"/>
</dbReference>
<evidence type="ECO:0008006" key="9">
    <source>
        <dbReference type="Google" id="ProtNLM"/>
    </source>
</evidence>
<dbReference type="PANTHER" id="PTHR30250">
    <property type="entry name" value="PST FAMILY PREDICTED COLANIC ACID TRANSPORTER"/>
    <property type="match status" value="1"/>
</dbReference>
<evidence type="ECO:0000313" key="7">
    <source>
        <dbReference type="EMBL" id="SAL34133.1"/>
    </source>
</evidence>
<keyword evidence="3 6" id="KW-0812">Transmembrane</keyword>
<protein>
    <recommendedName>
        <fullName evidence="9">Polysaccharide biosynthesis protein</fullName>
    </recommendedName>
</protein>
<feature type="transmembrane region" description="Helical" evidence="6">
    <location>
        <begin position="369"/>
        <end position="390"/>
    </location>
</feature>
<keyword evidence="2" id="KW-1003">Cell membrane</keyword>
<dbReference type="EMBL" id="FCOK02000018">
    <property type="protein sequence ID" value="SAL34133.1"/>
    <property type="molecule type" value="Genomic_DNA"/>
</dbReference>
<dbReference type="PANTHER" id="PTHR30250:SF26">
    <property type="entry name" value="PSMA PROTEIN"/>
    <property type="match status" value="1"/>
</dbReference>
<evidence type="ECO:0000256" key="4">
    <source>
        <dbReference type="ARBA" id="ARBA00022989"/>
    </source>
</evidence>
<feature type="transmembrane region" description="Helical" evidence="6">
    <location>
        <begin position="12"/>
        <end position="33"/>
    </location>
</feature>
<feature type="transmembrane region" description="Helical" evidence="6">
    <location>
        <begin position="246"/>
        <end position="267"/>
    </location>
</feature>
<evidence type="ECO:0000256" key="3">
    <source>
        <dbReference type="ARBA" id="ARBA00022692"/>
    </source>
</evidence>
<organism evidence="7 8">
    <name type="scientific">Caballeronia udeis</name>
    <dbReference type="NCBI Taxonomy" id="1232866"/>
    <lineage>
        <taxon>Bacteria</taxon>
        <taxon>Pseudomonadati</taxon>
        <taxon>Pseudomonadota</taxon>
        <taxon>Betaproteobacteria</taxon>
        <taxon>Burkholderiales</taxon>
        <taxon>Burkholderiaceae</taxon>
        <taxon>Caballeronia</taxon>
    </lineage>
</organism>
<evidence type="ECO:0000313" key="8">
    <source>
        <dbReference type="Proteomes" id="UP000054683"/>
    </source>
</evidence>
<proteinExistence type="predicted"/>
<reference evidence="7 8" key="1">
    <citation type="submission" date="2016-01" db="EMBL/GenBank/DDBJ databases">
        <authorList>
            <person name="Oliw E.H."/>
        </authorList>
    </citation>
    <scope>NUCLEOTIDE SEQUENCE [LARGE SCALE GENOMIC DNA]</scope>
    <source>
        <strain evidence="7">LMG 27134</strain>
    </source>
</reference>
<accession>A0A158GQE4</accession>